<dbReference type="STRING" id="655355.SAMN05216283_102637"/>
<protein>
    <recommendedName>
        <fullName evidence="3">DUF4924 domain-containing protein</fullName>
    </recommendedName>
</protein>
<accession>A0A1I2FVC1</accession>
<proteinExistence type="predicted"/>
<sequence>MLIAKEKRKKNIAEYILYLWQVEDLLRALKFDPEQIDQNLVARFEVDKDTRKEIADWYQNLALMMEKERITQQGHLQFVLNLIDDLYQFHLQLLGTRKDPQYPALFQLAKPVIEEFKTKSATQEDNDIRFAFQALYSIVLLRLQKKEISTSTQTAMEHISKLIAHLSARYLQFEQGKFEL</sequence>
<dbReference type="Proteomes" id="UP000198964">
    <property type="component" value="Unassembled WGS sequence"/>
</dbReference>
<organism evidence="1 2">
    <name type="scientific">Sunxiuqinia elliptica</name>
    <dbReference type="NCBI Taxonomy" id="655355"/>
    <lineage>
        <taxon>Bacteria</taxon>
        <taxon>Pseudomonadati</taxon>
        <taxon>Bacteroidota</taxon>
        <taxon>Bacteroidia</taxon>
        <taxon>Marinilabiliales</taxon>
        <taxon>Prolixibacteraceae</taxon>
        <taxon>Sunxiuqinia</taxon>
    </lineage>
</organism>
<dbReference type="RefSeq" id="WP_093919279.1">
    <property type="nucleotide sequence ID" value="NZ_FONW01000002.1"/>
</dbReference>
<evidence type="ECO:0008006" key="3">
    <source>
        <dbReference type="Google" id="ProtNLM"/>
    </source>
</evidence>
<evidence type="ECO:0000313" key="1">
    <source>
        <dbReference type="EMBL" id="SFF09322.1"/>
    </source>
</evidence>
<gene>
    <name evidence="1" type="ORF">SAMN05216283_102637</name>
</gene>
<dbReference type="EMBL" id="FONW01000002">
    <property type="protein sequence ID" value="SFF09322.1"/>
    <property type="molecule type" value="Genomic_DNA"/>
</dbReference>
<name>A0A1I2FVC1_9BACT</name>
<keyword evidence="2" id="KW-1185">Reference proteome</keyword>
<reference evidence="1 2" key="1">
    <citation type="submission" date="2016-10" db="EMBL/GenBank/DDBJ databases">
        <authorList>
            <person name="de Groot N.N."/>
        </authorList>
    </citation>
    <scope>NUCLEOTIDE SEQUENCE [LARGE SCALE GENOMIC DNA]</scope>
    <source>
        <strain evidence="1 2">CGMCC 1.9156</strain>
    </source>
</reference>
<evidence type="ECO:0000313" key="2">
    <source>
        <dbReference type="Proteomes" id="UP000198964"/>
    </source>
</evidence>
<dbReference type="InterPro" id="IPR032574">
    <property type="entry name" value="DUF4924"/>
</dbReference>
<dbReference type="Pfam" id="PF16271">
    <property type="entry name" value="DUF4924"/>
    <property type="match status" value="1"/>
</dbReference>
<dbReference type="AlphaFoldDB" id="A0A1I2FVC1"/>